<feature type="domain" description="MaoC-like" evidence="1">
    <location>
        <begin position="15"/>
        <end position="123"/>
    </location>
</feature>
<accession>A0A6J7GQL5</accession>
<dbReference type="Gene3D" id="3.10.129.10">
    <property type="entry name" value="Hotdog Thioesterase"/>
    <property type="match status" value="1"/>
</dbReference>
<dbReference type="EMBL" id="CAEZYU010000009">
    <property type="protein sequence ID" value="CAB4731353.1"/>
    <property type="molecule type" value="Genomic_DNA"/>
</dbReference>
<protein>
    <submittedName>
        <fullName evidence="4">Unannotated protein</fullName>
    </submittedName>
</protein>
<evidence type="ECO:0000313" key="3">
    <source>
        <dbReference type="EMBL" id="CAB4731353.1"/>
    </source>
</evidence>
<dbReference type="EMBL" id="CAFBMG010000111">
    <property type="protein sequence ID" value="CAB4909008.1"/>
    <property type="molecule type" value="Genomic_DNA"/>
</dbReference>
<dbReference type="PANTHER" id="PTHR42993:SF1">
    <property type="entry name" value="MAOC-LIKE DEHYDRATASE DOMAIN-CONTAINING PROTEIN"/>
    <property type="match status" value="1"/>
</dbReference>
<dbReference type="InterPro" id="IPR029069">
    <property type="entry name" value="HotDog_dom_sf"/>
</dbReference>
<evidence type="ECO:0000313" key="4">
    <source>
        <dbReference type="EMBL" id="CAB4909008.1"/>
    </source>
</evidence>
<reference evidence="4" key="1">
    <citation type="submission" date="2020-05" db="EMBL/GenBank/DDBJ databases">
        <authorList>
            <person name="Chiriac C."/>
            <person name="Salcher M."/>
            <person name="Ghai R."/>
            <person name="Kavagutti S V."/>
        </authorList>
    </citation>
    <scope>NUCLEOTIDE SEQUENCE</scope>
</reference>
<evidence type="ECO:0000259" key="1">
    <source>
        <dbReference type="Pfam" id="PF01575"/>
    </source>
</evidence>
<organism evidence="4">
    <name type="scientific">freshwater metagenome</name>
    <dbReference type="NCBI Taxonomy" id="449393"/>
    <lineage>
        <taxon>unclassified sequences</taxon>
        <taxon>metagenomes</taxon>
        <taxon>ecological metagenomes</taxon>
    </lineage>
</organism>
<name>A0A6J7GQL5_9ZZZZ</name>
<gene>
    <name evidence="2" type="ORF">UFOPK1358_00432</name>
    <name evidence="3" type="ORF">UFOPK2766_00339</name>
    <name evidence="4" type="ORF">UFOPK3519_01289</name>
</gene>
<dbReference type="Pfam" id="PF01575">
    <property type="entry name" value="MaoC_dehydratas"/>
    <property type="match status" value="1"/>
</dbReference>
<proteinExistence type="predicted"/>
<dbReference type="InterPro" id="IPR002539">
    <property type="entry name" value="MaoC-like_dom"/>
</dbReference>
<dbReference type="AlphaFoldDB" id="A0A6J7GQL5"/>
<dbReference type="PANTHER" id="PTHR42993">
    <property type="entry name" value="MAOC-LIKE DEHYDRATASE DOMAIN-CONTAINING PROTEIN"/>
    <property type="match status" value="1"/>
</dbReference>
<dbReference type="EMBL" id="CAEZSF010000025">
    <property type="protein sequence ID" value="CAB4531988.1"/>
    <property type="molecule type" value="Genomic_DNA"/>
</dbReference>
<evidence type="ECO:0000313" key="2">
    <source>
        <dbReference type="EMBL" id="CAB4531988.1"/>
    </source>
</evidence>
<sequence length="153" mass="16535">MTLDELAAACPFDLGTSEPLLITQEMVDAHAATTGDAQWIHNDPERALRESPFGAPIVQGFLLLAVLTQLSSELKFPPFGPVSMLVNYGFDRVRFLQAVPVGSSVTLSGSLVNVRERTDSSAVISIDVELHCEQPQLVGPAMAANWLFLALRT</sequence>
<dbReference type="SUPFAM" id="SSF54637">
    <property type="entry name" value="Thioesterase/thiol ester dehydrase-isomerase"/>
    <property type="match status" value="1"/>
</dbReference>